<dbReference type="PANTHER" id="PTHR11614">
    <property type="entry name" value="PHOSPHOLIPASE-RELATED"/>
    <property type="match status" value="1"/>
</dbReference>
<feature type="domain" description="Serine aminopeptidase S33" evidence="1">
    <location>
        <begin position="35"/>
        <end position="261"/>
    </location>
</feature>
<evidence type="ECO:0000313" key="3">
    <source>
        <dbReference type="Proteomes" id="UP000199708"/>
    </source>
</evidence>
<gene>
    <name evidence="2" type="ORF">SAMN05421791_10586</name>
</gene>
<name>A0A1G7TBU9_9LACT</name>
<dbReference type="InterPro" id="IPR029058">
    <property type="entry name" value="AB_hydrolase_fold"/>
</dbReference>
<sequence length="279" mass="31727">MNKYAMRKDLYNGKIWTLESFDGTKLFASKSLIEDMKAVVVIVHGLAEHSGRYDYVAKKLNEANFGVYRFDHRGHGKSEGERTHFNDYNDLIDDINHVLELAKKENPDLPIFLIGHSMGGFGVTSFGTKYPQKVNGIVSSGALTRDLNNSVKSALTDLDPSTRIPNELGEGVCSVEEVREDYQNDPLNEKSYSIGLAQQLAKGLDWLEKHPTDFVDPILILHGEKDGLVSYEDSLKFFKEIESEDKQVKIYGKLFHEIFNEYMKDEVIQDAISWIENRI</sequence>
<dbReference type="AlphaFoldDB" id="A0A1G7TBU9"/>
<dbReference type="InterPro" id="IPR022742">
    <property type="entry name" value="Hydrolase_4"/>
</dbReference>
<reference evidence="2 3" key="1">
    <citation type="submission" date="2016-10" db="EMBL/GenBank/DDBJ databases">
        <authorList>
            <person name="de Groot N.N."/>
        </authorList>
    </citation>
    <scope>NUCLEOTIDE SEQUENCE [LARGE SCALE GENOMIC DNA]</scope>
    <source>
        <strain evidence="2 3">ATCC BAA-466</strain>
    </source>
</reference>
<evidence type="ECO:0000313" key="2">
    <source>
        <dbReference type="EMBL" id="SDG32768.1"/>
    </source>
</evidence>
<dbReference type="Gene3D" id="3.40.50.1820">
    <property type="entry name" value="alpha/beta hydrolase"/>
    <property type="match status" value="1"/>
</dbReference>
<accession>A0A1G7TBU9</accession>
<dbReference type="PRINTS" id="PR00111">
    <property type="entry name" value="ABHYDROLASE"/>
</dbReference>
<dbReference type="Proteomes" id="UP000199708">
    <property type="component" value="Unassembled WGS sequence"/>
</dbReference>
<proteinExistence type="predicted"/>
<organism evidence="2 3">
    <name type="scientific">Facklamia miroungae</name>
    <dbReference type="NCBI Taxonomy" id="120956"/>
    <lineage>
        <taxon>Bacteria</taxon>
        <taxon>Bacillati</taxon>
        <taxon>Bacillota</taxon>
        <taxon>Bacilli</taxon>
        <taxon>Lactobacillales</taxon>
        <taxon>Aerococcaceae</taxon>
        <taxon>Facklamia</taxon>
    </lineage>
</organism>
<dbReference type="RefSeq" id="WP_210727901.1">
    <property type="nucleotide sequence ID" value="NZ_JAAXPS010000005.1"/>
</dbReference>
<dbReference type="STRING" id="120956.SAMN05421791_10586"/>
<dbReference type="SUPFAM" id="SSF53474">
    <property type="entry name" value="alpha/beta-Hydrolases"/>
    <property type="match status" value="1"/>
</dbReference>
<evidence type="ECO:0000259" key="1">
    <source>
        <dbReference type="Pfam" id="PF12146"/>
    </source>
</evidence>
<protein>
    <submittedName>
        <fullName evidence="2">Lysophospholipase</fullName>
    </submittedName>
</protein>
<dbReference type="InterPro" id="IPR000073">
    <property type="entry name" value="AB_hydrolase_1"/>
</dbReference>
<keyword evidence="3" id="KW-1185">Reference proteome</keyword>
<dbReference type="Pfam" id="PF12146">
    <property type="entry name" value="Hydrolase_4"/>
    <property type="match status" value="1"/>
</dbReference>
<dbReference type="EMBL" id="FNCK01000005">
    <property type="protein sequence ID" value="SDG32768.1"/>
    <property type="molecule type" value="Genomic_DNA"/>
</dbReference>
<dbReference type="InterPro" id="IPR051044">
    <property type="entry name" value="MAG_DAG_Lipase"/>
</dbReference>